<accession>A0A9P6WVX4</accession>
<dbReference type="AlphaFoldDB" id="A0A9P6WVX4"/>
<protein>
    <submittedName>
        <fullName evidence="1">Uncharacterized protein</fullName>
    </submittedName>
</protein>
<evidence type="ECO:0000313" key="1">
    <source>
        <dbReference type="EMBL" id="KAG1296487.1"/>
    </source>
</evidence>
<proteinExistence type="predicted"/>
<keyword evidence="2" id="KW-1185">Reference proteome</keyword>
<dbReference type="OrthoDB" id="10276948at2759"/>
<gene>
    <name evidence="1" type="ORF">G6F64_013193</name>
</gene>
<organism evidence="1 2">
    <name type="scientific">Rhizopus oryzae</name>
    <name type="common">Mucormycosis agent</name>
    <name type="synonym">Rhizopus arrhizus var. delemar</name>
    <dbReference type="NCBI Taxonomy" id="64495"/>
    <lineage>
        <taxon>Eukaryota</taxon>
        <taxon>Fungi</taxon>
        <taxon>Fungi incertae sedis</taxon>
        <taxon>Mucoromycota</taxon>
        <taxon>Mucoromycotina</taxon>
        <taxon>Mucoromycetes</taxon>
        <taxon>Mucorales</taxon>
        <taxon>Mucorineae</taxon>
        <taxon>Rhizopodaceae</taxon>
        <taxon>Rhizopus</taxon>
    </lineage>
</organism>
<dbReference type="EMBL" id="JAANQT010004966">
    <property type="protein sequence ID" value="KAG1296487.1"/>
    <property type="molecule type" value="Genomic_DNA"/>
</dbReference>
<comment type="caution">
    <text evidence="1">The sequence shown here is derived from an EMBL/GenBank/DDBJ whole genome shotgun (WGS) entry which is preliminary data.</text>
</comment>
<name>A0A9P6WVX4_RHIOR</name>
<dbReference type="Proteomes" id="UP000716291">
    <property type="component" value="Unassembled WGS sequence"/>
</dbReference>
<sequence>MVYHTLWSLLDSVCIHQSLSPHSRLGSLKTDQTFGILRRLVTDSTYQGNRFAADTTGSQQIAPIGLDDQRSKINLGSDSAIGPPRFRIGHNYYEGGTPEEKGSRLEEINFTSTTTSFETDSQIDTQLNDASTVVTCRIYSNNFLNVV</sequence>
<reference evidence="1" key="1">
    <citation type="journal article" date="2020" name="Microb. Genom.">
        <title>Genetic diversity of clinical and environmental Mucorales isolates obtained from an investigation of mucormycosis cases among solid organ transplant recipients.</title>
        <authorList>
            <person name="Nguyen M.H."/>
            <person name="Kaul D."/>
            <person name="Muto C."/>
            <person name="Cheng S.J."/>
            <person name="Richter R.A."/>
            <person name="Bruno V.M."/>
            <person name="Liu G."/>
            <person name="Beyhan S."/>
            <person name="Sundermann A.J."/>
            <person name="Mounaud S."/>
            <person name="Pasculle A.W."/>
            <person name="Nierman W.C."/>
            <person name="Driscoll E."/>
            <person name="Cumbie R."/>
            <person name="Clancy C.J."/>
            <person name="Dupont C.L."/>
        </authorList>
    </citation>
    <scope>NUCLEOTIDE SEQUENCE</scope>
    <source>
        <strain evidence="1">GL11</strain>
    </source>
</reference>
<evidence type="ECO:0000313" key="2">
    <source>
        <dbReference type="Proteomes" id="UP000716291"/>
    </source>
</evidence>